<evidence type="ECO:0000313" key="2">
    <source>
        <dbReference type="Proteomes" id="UP001259832"/>
    </source>
</evidence>
<dbReference type="AlphaFoldDB" id="A0AAD9GVY8"/>
<protein>
    <submittedName>
        <fullName evidence="1">Uncharacterized protein</fullName>
    </submittedName>
</protein>
<accession>A0AAD9GVY8</accession>
<name>A0AAD9GVY8_9STRA</name>
<evidence type="ECO:0000313" key="1">
    <source>
        <dbReference type="EMBL" id="KAK1945574.1"/>
    </source>
</evidence>
<sequence>MKYVAAVQATLSHNLWGYTILTLQFSFVLKPHNKRHASLSSSGDCHSVLPLCKQHDCCCHFQSRQGLQDGGEQPSQRLLRSNKYPIEEEEDLSEDLVDVDKRGFATNDEEDLEERTSLSAAQVEKLDDIAQRWGTTYEKVALGHSKISEDKVHALLKLRDAFIKSKARAIEKGKCTGDACKQCLEAFLMRFCPVLNKQHVNSLPLDDLSNYLLSTVVYLPINS</sequence>
<gene>
    <name evidence="1" type="ORF">P3T76_002622</name>
</gene>
<reference evidence="1" key="1">
    <citation type="submission" date="2023-08" db="EMBL/GenBank/DDBJ databases">
        <title>Reference Genome Resource for the Citrus Pathogen Phytophthora citrophthora.</title>
        <authorList>
            <person name="Moller H."/>
            <person name="Coetzee B."/>
            <person name="Rose L.J."/>
            <person name="Van Niekerk J.M."/>
        </authorList>
    </citation>
    <scope>NUCLEOTIDE SEQUENCE</scope>
    <source>
        <strain evidence="1">STE-U-9442</strain>
    </source>
</reference>
<dbReference type="EMBL" id="JASMQC010000004">
    <property type="protein sequence ID" value="KAK1945574.1"/>
    <property type="molecule type" value="Genomic_DNA"/>
</dbReference>
<organism evidence="1 2">
    <name type="scientific">Phytophthora citrophthora</name>
    <dbReference type="NCBI Taxonomy" id="4793"/>
    <lineage>
        <taxon>Eukaryota</taxon>
        <taxon>Sar</taxon>
        <taxon>Stramenopiles</taxon>
        <taxon>Oomycota</taxon>
        <taxon>Peronosporomycetes</taxon>
        <taxon>Peronosporales</taxon>
        <taxon>Peronosporaceae</taxon>
        <taxon>Phytophthora</taxon>
    </lineage>
</organism>
<proteinExistence type="predicted"/>
<comment type="caution">
    <text evidence="1">The sequence shown here is derived from an EMBL/GenBank/DDBJ whole genome shotgun (WGS) entry which is preliminary data.</text>
</comment>
<dbReference type="Proteomes" id="UP001259832">
    <property type="component" value="Unassembled WGS sequence"/>
</dbReference>
<keyword evidence="2" id="KW-1185">Reference proteome</keyword>